<gene>
    <name evidence="1" type="ORF">CJF43_17370</name>
</gene>
<dbReference type="RefSeq" id="WP_095030238.1">
    <property type="nucleotide sequence ID" value="NZ_NQKL01000014.1"/>
</dbReference>
<name>A0A266LT91_PSEFR</name>
<protein>
    <submittedName>
        <fullName evidence="1">Uncharacterized protein</fullName>
    </submittedName>
</protein>
<sequence length="238" mass="26286">MNLLSLFRKNGKAEKVVDESVLTDAFLKTINVRLLKCCSKATLDLPILVERSSLHSPIGREWLVSSGEGYAIRDVALLQAQLLKNLLVNLADEFRISATDEGQFCLSVLLDESQGQVDESGEYVEGSSLLVVVSKAVLEALEGIADEFKAEGLVAMKSAYTGLLSRFLMKDLTDFFRDYPRLTSALAKLEGSRGPHLVQGSEGSLKSFLDKTLQKDKPVLFDDLYTRDTSNTFKKEAQ</sequence>
<accession>A0A266LT91</accession>
<reference evidence="1 2" key="1">
    <citation type="submission" date="2017-08" db="EMBL/GenBank/DDBJ databases">
        <title>Genomic and metabolic characterisation of spoilage-associated Pseudomonas species.</title>
        <authorList>
            <person name="Stanborough T."/>
            <person name="Fegan N."/>
            <person name="Powell S.M."/>
            <person name="Singh T."/>
            <person name="Tamplin M.L."/>
            <person name="Chandry P.S."/>
        </authorList>
    </citation>
    <scope>NUCLEOTIDE SEQUENCE [LARGE SCALE GENOMIC DNA]</scope>
    <source>
        <strain evidence="1 2">F1820</strain>
    </source>
</reference>
<proteinExistence type="predicted"/>
<evidence type="ECO:0000313" key="1">
    <source>
        <dbReference type="EMBL" id="OZY40607.1"/>
    </source>
</evidence>
<dbReference type="AlphaFoldDB" id="A0A266LT91"/>
<organism evidence="1 2">
    <name type="scientific">Pseudomonas fragi</name>
    <dbReference type="NCBI Taxonomy" id="296"/>
    <lineage>
        <taxon>Bacteria</taxon>
        <taxon>Pseudomonadati</taxon>
        <taxon>Pseudomonadota</taxon>
        <taxon>Gammaproteobacteria</taxon>
        <taxon>Pseudomonadales</taxon>
        <taxon>Pseudomonadaceae</taxon>
        <taxon>Pseudomonas</taxon>
    </lineage>
</organism>
<evidence type="ECO:0000313" key="2">
    <source>
        <dbReference type="Proteomes" id="UP000216113"/>
    </source>
</evidence>
<dbReference type="EMBL" id="NQKL01000014">
    <property type="protein sequence ID" value="OZY40607.1"/>
    <property type="molecule type" value="Genomic_DNA"/>
</dbReference>
<dbReference type="Proteomes" id="UP000216113">
    <property type="component" value="Unassembled WGS sequence"/>
</dbReference>
<comment type="caution">
    <text evidence="1">The sequence shown here is derived from an EMBL/GenBank/DDBJ whole genome shotgun (WGS) entry which is preliminary data.</text>
</comment>